<feature type="compositionally biased region" description="Polar residues" evidence="5">
    <location>
        <begin position="1"/>
        <end position="10"/>
    </location>
</feature>
<dbReference type="InterPro" id="IPR036513">
    <property type="entry name" value="STAS_dom_sf"/>
</dbReference>
<feature type="domain" description="STAS" evidence="7">
    <location>
        <begin position="537"/>
        <end position="611"/>
    </location>
</feature>
<dbReference type="Gene3D" id="3.30.750.24">
    <property type="entry name" value="STAS domain"/>
    <property type="match status" value="1"/>
</dbReference>
<comment type="caution">
    <text evidence="8">The sequence shown here is derived from an EMBL/GenBank/DDBJ whole genome shotgun (WGS) entry which is preliminary data.</text>
</comment>
<keyword evidence="3 6" id="KW-1133">Transmembrane helix</keyword>
<feature type="compositionally biased region" description="Basic and acidic residues" evidence="5">
    <location>
        <begin position="11"/>
        <end position="23"/>
    </location>
</feature>
<reference evidence="8" key="1">
    <citation type="submission" date="2021-11" db="EMBL/GenBank/DDBJ databases">
        <authorList>
            <person name="Schell T."/>
        </authorList>
    </citation>
    <scope>NUCLEOTIDE SEQUENCE</scope>
    <source>
        <strain evidence="8">M5</strain>
    </source>
</reference>
<dbReference type="Pfam" id="PF01740">
    <property type="entry name" value="STAS"/>
    <property type="match status" value="1"/>
</dbReference>
<dbReference type="Pfam" id="PF00916">
    <property type="entry name" value="Sulfate_transp"/>
    <property type="match status" value="1"/>
</dbReference>
<keyword evidence="9" id="KW-1185">Reference proteome</keyword>
<evidence type="ECO:0000259" key="7">
    <source>
        <dbReference type="PROSITE" id="PS50801"/>
    </source>
</evidence>
<dbReference type="InterPro" id="IPR001902">
    <property type="entry name" value="SLC26A/SulP_fam"/>
</dbReference>
<dbReference type="Proteomes" id="UP000789390">
    <property type="component" value="Unassembled WGS sequence"/>
</dbReference>
<comment type="subcellular location">
    <subcellularLocation>
        <location evidence="1">Membrane</location>
        <topology evidence="1">Multi-pass membrane protein</topology>
    </subcellularLocation>
</comment>
<dbReference type="SUPFAM" id="SSF52091">
    <property type="entry name" value="SpoIIaa-like"/>
    <property type="match status" value="1"/>
</dbReference>
<dbReference type="EMBL" id="CAKKLH010000286">
    <property type="protein sequence ID" value="CAH0108579.1"/>
    <property type="molecule type" value="Genomic_DNA"/>
</dbReference>
<accession>A0A8J2W856</accession>
<feature type="transmembrane region" description="Helical" evidence="6">
    <location>
        <begin position="435"/>
        <end position="452"/>
    </location>
</feature>
<keyword evidence="2 6" id="KW-0812">Transmembrane</keyword>
<proteinExistence type="predicted"/>
<evidence type="ECO:0000256" key="4">
    <source>
        <dbReference type="ARBA" id="ARBA00023136"/>
    </source>
</evidence>
<dbReference type="PROSITE" id="PS50801">
    <property type="entry name" value="STAS"/>
    <property type="match status" value="1"/>
</dbReference>
<feature type="transmembrane region" description="Helical" evidence="6">
    <location>
        <begin position="291"/>
        <end position="315"/>
    </location>
</feature>
<dbReference type="GO" id="GO:0016020">
    <property type="term" value="C:membrane"/>
    <property type="evidence" value="ECO:0007669"/>
    <property type="project" value="UniProtKB-SubCell"/>
</dbReference>
<evidence type="ECO:0000313" key="9">
    <source>
        <dbReference type="Proteomes" id="UP000789390"/>
    </source>
</evidence>
<evidence type="ECO:0000256" key="3">
    <source>
        <dbReference type="ARBA" id="ARBA00022989"/>
    </source>
</evidence>
<dbReference type="OrthoDB" id="288203at2759"/>
<feature type="transmembrane region" description="Helical" evidence="6">
    <location>
        <begin position="401"/>
        <end position="423"/>
    </location>
</feature>
<dbReference type="GO" id="GO:0055085">
    <property type="term" value="P:transmembrane transport"/>
    <property type="evidence" value="ECO:0007669"/>
    <property type="project" value="InterPro"/>
</dbReference>
<protein>
    <recommendedName>
        <fullName evidence="7">STAS domain-containing protein</fullName>
    </recommendedName>
</protein>
<gene>
    <name evidence="8" type="ORF">DGAL_LOCUS11975</name>
</gene>
<evidence type="ECO:0000256" key="6">
    <source>
        <dbReference type="SAM" id="Phobius"/>
    </source>
</evidence>
<feature type="transmembrane region" description="Helical" evidence="6">
    <location>
        <begin position="366"/>
        <end position="389"/>
    </location>
</feature>
<dbReference type="InterPro" id="IPR011547">
    <property type="entry name" value="SLC26A/SulP_dom"/>
</dbReference>
<feature type="transmembrane region" description="Helical" evidence="6">
    <location>
        <begin position="253"/>
        <end position="270"/>
    </location>
</feature>
<feature type="transmembrane region" description="Helical" evidence="6">
    <location>
        <begin position="497"/>
        <end position="527"/>
    </location>
</feature>
<dbReference type="CDD" id="cd07042">
    <property type="entry name" value="STAS_SulP_like_sulfate_transporter"/>
    <property type="match status" value="1"/>
</dbReference>
<dbReference type="InterPro" id="IPR002645">
    <property type="entry name" value="STAS_dom"/>
</dbReference>
<dbReference type="PANTHER" id="PTHR11814">
    <property type="entry name" value="SULFATE TRANSPORTER"/>
    <property type="match status" value="1"/>
</dbReference>
<feature type="transmembrane region" description="Helical" evidence="6">
    <location>
        <begin position="99"/>
        <end position="122"/>
    </location>
</feature>
<evidence type="ECO:0000256" key="1">
    <source>
        <dbReference type="ARBA" id="ARBA00004141"/>
    </source>
</evidence>
<keyword evidence="4 6" id="KW-0472">Membrane</keyword>
<evidence type="ECO:0000313" key="8">
    <source>
        <dbReference type="EMBL" id="CAH0108579.1"/>
    </source>
</evidence>
<evidence type="ECO:0000256" key="2">
    <source>
        <dbReference type="ARBA" id="ARBA00022692"/>
    </source>
</evidence>
<organism evidence="8 9">
    <name type="scientific">Daphnia galeata</name>
    <dbReference type="NCBI Taxonomy" id="27404"/>
    <lineage>
        <taxon>Eukaryota</taxon>
        <taxon>Metazoa</taxon>
        <taxon>Ecdysozoa</taxon>
        <taxon>Arthropoda</taxon>
        <taxon>Crustacea</taxon>
        <taxon>Branchiopoda</taxon>
        <taxon>Diplostraca</taxon>
        <taxon>Cladocera</taxon>
        <taxon>Anomopoda</taxon>
        <taxon>Daphniidae</taxon>
        <taxon>Daphnia</taxon>
    </lineage>
</organism>
<feature type="transmembrane region" description="Helical" evidence="6">
    <location>
        <begin position="200"/>
        <end position="221"/>
    </location>
</feature>
<feature type="region of interest" description="Disordered" evidence="5">
    <location>
        <begin position="1"/>
        <end position="69"/>
    </location>
</feature>
<sequence>MTNPNGSTKSMDYRDRREQESKCAEPLMKGHSGKDNIIVDRTSLAGSSHEDPFLSESGNQSKDMTDSKKKKKFRCNVKLLRRRFPIVGWLPNYSLNSSVFDLIAGITVGLTIIPQSIAYAGVAGLPFEYGLYSSFMGLFAYTVFGSVKESSMGPTAVMALMTFNYANEGGPAYACLLSLLAGVIELIAGLLNLGFMVEFISAPVISGFCSAAALTVASTQVKGLFGLKFSGSSFVEIWKGFFTNLSKINPWDAGLGCSSIVILLLMRKLTSMKNLRPLKKATCLRNRFVDGGLWFISTSRNAIAVIGGCIAAYFLEVNGLSPFTLTGNIKAGLPSFELPPFSINKTDTEDGNSTVLLSFPEICSDLGAAIGLIPLIAILEQVAIAKAFAYGKRTDATQEMIALGMGNILGSFFGAMPITSSFGRSSVQNASGVKTPLANVYAGTLVLLALGFMMPSLAYIPKAILAAVIITSVIFMVELEDLKPMWKSRRLELVPLGITFFCCLFVNMEYGILIGAGVHLFLLAYMAGGRPHPELIRQPGCKRTEERVIVKADTNLYFPGVEKFRQVLNEATDGETCVLVDLSHVTEIDYTALKMLKSVASDYHKRGLMVLHFTNASSKVAKSISSALHSADIDFLEPNKDSEFEQCGQVTDEV</sequence>
<evidence type="ECO:0000256" key="5">
    <source>
        <dbReference type="SAM" id="MobiDB-lite"/>
    </source>
</evidence>
<dbReference type="AlphaFoldDB" id="A0A8J2W856"/>
<name>A0A8J2W856_9CRUS</name>
<feature type="transmembrane region" description="Helical" evidence="6">
    <location>
        <begin position="171"/>
        <end position="193"/>
    </location>
</feature>